<feature type="chain" id="PRO_5009529398" description="DUF5667 domain-containing protein" evidence="3">
    <location>
        <begin position="23"/>
        <end position="224"/>
    </location>
</feature>
<feature type="region of interest" description="Disordered" evidence="2">
    <location>
        <begin position="204"/>
        <end position="224"/>
    </location>
</feature>
<comment type="caution">
    <text evidence="4">The sequence shown here is derived from an EMBL/GenBank/DDBJ whole genome shotgun (WGS) entry which is preliminary data.</text>
</comment>
<keyword evidence="3" id="KW-0732">Signal</keyword>
<evidence type="ECO:0000313" key="5">
    <source>
        <dbReference type="Proteomes" id="UP000178558"/>
    </source>
</evidence>
<evidence type="ECO:0000313" key="4">
    <source>
        <dbReference type="EMBL" id="OGK49849.1"/>
    </source>
</evidence>
<feature type="compositionally biased region" description="Polar residues" evidence="2">
    <location>
        <begin position="211"/>
        <end position="224"/>
    </location>
</feature>
<feature type="coiled-coil region" evidence="1">
    <location>
        <begin position="33"/>
        <end position="78"/>
    </location>
</feature>
<keyword evidence="1" id="KW-0175">Coiled coil</keyword>
<dbReference type="Proteomes" id="UP000178558">
    <property type="component" value="Unassembled WGS sequence"/>
</dbReference>
<dbReference type="EMBL" id="MGAQ01000024">
    <property type="protein sequence ID" value="OGK49849.1"/>
    <property type="molecule type" value="Genomic_DNA"/>
</dbReference>
<evidence type="ECO:0000256" key="2">
    <source>
        <dbReference type="SAM" id="MobiDB-lite"/>
    </source>
</evidence>
<evidence type="ECO:0000256" key="1">
    <source>
        <dbReference type="SAM" id="Coils"/>
    </source>
</evidence>
<evidence type="ECO:0008006" key="6">
    <source>
        <dbReference type="Google" id="ProtNLM"/>
    </source>
</evidence>
<feature type="signal peptide" evidence="3">
    <location>
        <begin position="1"/>
        <end position="22"/>
    </location>
</feature>
<reference evidence="4 5" key="1">
    <citation type="journal article" date="2016" name="Nat. Commun.">
        <title>Thousands of microbial genomes shed light on interconnected biogeochemical processes in an aquifer system.</title>
        <authorList>
            <person name="Anantharaman K."/>
            <person name="Brown C.T."/>
            <person name="Hug L.A."/>
            <person name="Sharon I."/>
            <person name="Castelle C.J."/>
            <person name="Probst A.J."/>
            <person name="Thomas B.C."/>
            <person name="Singh A."/>
            <person name="Wilkins M.J."/>
            <person name="Karaoz U."/>
            <person name="Brodie E.L."/>
            <person name="Williams K.H."/>
            <person name="Hubbard S.S."/>
            <person name="Banfield J.F."/>
        </authorList>
    </citation>
    <scope>NUCLEOTIDE SEQUENCE [LARGE SCALE GENOMIC DNA]</scope>
</reference>
<organism evidence="4 5">
    <name type="scientific">Candidatus Roizmanbacteria bacterium RIFCSPLOWO2_01_FULL_40_42</name>
    <dbReference type="NCBI Taxonomy" id="1802066"/>
    <lineage>
        <taxon>Bacteria</taxon>
        <taxon>Candidatus Roizmaniibacteriota</taxon>
    </lineage>
</organism>
<evidence type="ECO:0000256" key="3">
    <source>
        <dbReference type="SAM" id="SignalP"/>
    </source>
</evidence>
<gene>
    <name evidence="4" type="ORF">A3B50_03625</name>
</gene>
<proteinExistence type="predicted"/>
<name>A0A1F7J2K9_9BACT</name>
<accession>A0A1F7J2K9</accession>
<protein>
    <recommendedName>
        <fullName evidence="6">DUF5667 domain-containing protein</fullName>
    </recommendedName>
</protein>
<sequence length="224" mass="24486">MRKISSFLLFSFLLAAVVVVKAEDVSTDREISLDRSQNVKVAAQERKEERQEKRASTAGELKARREAFKEKLKTIKDQRKQKLVERIDAKLVDINKRRTAHMVKILDKLASIAARLEAKISTAEAAGKDVTAARAAIEKANDAIATAQSTVSSQAGKEYVITIGQESGLKGTVGETMSQLQADLRTTHKVIIDAKQAVMNAAREVKKLQGDKSQPTGTSSAEPQ</sequence>
<dbReference type="AlphaFoldDB" id="A0A1F7J2K9"/>